<dbReference type="InterPro" id="IPR015813">
    <property type="entry name" value="Pyrv/PenolPyrv_kinase-like_dom"/>
</dbReference>
<dbReference type="InterPro" id="IPR039556">
    <property type="entry name" value="ICL/PEPM"/>
</dbReference>
<dbReference type="Gene3D" id="3.20.20.60">
    <property type="entry name" value="Phosphoenolpyruvate-binding domains"/>
    <property type="match status" value="1"/>
</dbReference>
<dbReference type="PANTHER" id="PTHR42905">
    <property type="entry name" value="PHOSPHOENOLPYRUVATE CARBOXYLASE"/>
    <property type="match status" value="1"/>
</dbReference>
<protein>
    <submittedName>
        <fullName evidence="1">2-methylisocitrate lyase-like PEP mutase family enzyme</fullName>
    </submittedName>
</protein>
<organism evidence="1 2">
    <name type="scientific">Chitinophaga japonensis</name>
    <name type="common">Flexibacter japonensis</name>
    <dbReference type="NCBI Taxonomy" id="104662"/>
    <lineage>
        <taxon>Bacteria</taxon>
        <taxon>Pseudomonadati</taxon>
        <taxon>Bacteroidota</taxon>
        <taxon>Chitinophagia</taxon>
        <taxon>Chitinophagales</taxon>
        <taxon>Chitinophagaceae</taxon>
        <taxon>Chitinophaga</taxon>
    </lineage>
</organism>
<dbReference type="RefSeq" id="WP_145711430.1">
    <property type="nucleotide sequence ID" value="NZ_BAAAFY010000001.1"/>
</dbReference>
<keyword evidence="1" id="KW-0456">Lyase</keyword>
<dbReference type="AlphaFoldDB" id="A0A562TFK4"/>
<gene>
    <name evidence="1" type="ORF">LX66_1536</name>
</gene>
<reference evidence="1 2" key="1">
    <citation type="journal article" date="2013" name="Stand. Genomic Sci.">
        <title>Genomic Encyclopedia of Type Strains, Phase I: The one thousand microbial genomes (KMG-I) project.</title>
        <authorList>
            <person name="Kyrpides N.C."/>
            <person name="Woyke T."/>
            <person name="Eisen J.A."/>
            <person name="Garrity G."/>
            <person name="Lilburn T.G."/>
            <person name="Beck B.J."/>
            <person name="Whitman W.B."/>
            <person name="Hugenholtz P."/>
            <person name="Klenk H.P."/>
        </authorList>
    </citation>
    <scope>NUCLEOTIDE SEQUENCE [LARGE SCALE GENOMIC DNA]</scope>
    <source>
        <strain evidence="1 2">DSM 13484</strain>
    </source>
</reference>
<dbReference type="PANTHER" id="PTHR42905:SF16">
    <property type="entry name" value="CARBOXYPHOSPHONOENOLPYRUVATE PHOSPHONOMUTASE-LIKE PROTEIN (AFU_ORTHOLOGUE AFUA_5G07230)"/>
    <property type="match status" value="1"/>
</dbReference>
<dbReference type="CDD" id="cd00377">
    <property type="entry name" value="ICL_PEPM"/>
    <property type="match status" value="1"/>
</dbReference>
<dbReference type="InterPro" id="IPR040442">
    <property type="entry name" value="Pyrv_kinase-like_dom_sf"/>
</dbReference>
<evidence type="ECO:0000313" key="1">
    <source>
        <dbReference type="EMBL" id="TWI92153.1"/>
    </source>
</evidence>
<dbReference type="EMBL" id="VLLG01000002">
    <property type="protein sequence ID" value="TWI92153.1"/>
    <property type="molecule type" value="Genomic_DNA"/>
</dbReference>
<comment type="caution">
    <text evidence="1">The sequence shown here is derived from an EMBL/GenBank/DDBJ whole genome shotgun (WGS) entry which is preliminary data.</text>
</comment>
<dbReference type="SUPFAM" id="SSF51621">
    <property type="entry name" value="Phosphoenolpyruvate/pyruvate domain"/>
    <property type="match status" value="1"/>
</dbReference>
<sequence>MAADFNSFKALHAQEAPLLIGNVWDAQSAKVLEKLQFKALGTSSSAVAATLGYADGENMSFSEYLMMIRRIRAVTSLPLSVDLEAGYGEVEGKVVENLKLLHGLGIAGINIEDSLVGDKGREIVDTEKFTKKLAAITGRLQEQQIDIFINVRCDAFLLNLPDARAEAIQRMAAYEGAGAHGIFLPCITDTEDIKAVVGATSLPVNVMCMPDLPDFDTLRSLGVKRISMGNFVHGAMYRHMEALAGKILADGSFSSLF</sequence>
<evidence type="ECO:0000313" key="2">
    <source>
        <dbReference type="Proteomes" id="UP000316778"/>
    </source>
</evidence>
<accession>A0A562TFK4</accession>
<keyword evidence="2" id="KW-1185">Reference proteome</keyword>
<dbReference type="Proteomes" id="UP000316778">
    <property type="component" value="Unassembled WGS sequence"/>
</dbReference>
<name>A0A562TFK4_CHIJA</name>
<dbReference type="Pfam" id="PF13714">
    <property type="entry name" value="PEP_mutase"/>
    <property type="match status" value="1"/>
</dbReference>
<dbReference type="OrthoDB" id="9780430at2"/>
<dbReference type="GO" id="GO:0016829">
    <property type="term" value="F:lyase activity"/>
    <property type="evidence" value="ECO:0007669"/>
    <property type="project" value="UniProtKB-KW"/>
</dbReference>
<proteinExistence type="predicted"/>